<dbReference type="AlphaFoldDB" id="A0A2W5ZAC7"/>
<reference evidence="10 11" key="1">
    <citation type="journal article" date="2017" name="Nature">
        <title>Atmospheric trace gases support primary production in Antarctic desert surface soil.</title>
        <authorList>
            <person name="Ji M."/>
            <person name="Greening C."/>
            <person name="Vanwonterghem I."/>
            <person name="Carere C.R."/>
            <person name="Bay S.K."/>
            <person name="Steen J.A."/>
            <person name="Montgomery K."/>
            <person name="Lines T."/>
            <person name="Beardall J."/>
            <person name="van Dorst J."/>
            <person name="Snape I."/>
            <person name="Stott M.B."/>
            <person name="Hugenholtz P."/>
            <person name="Ferrari B.C."/>
        </authorList>
    </citation>
    <scope>NUCLEOTIDE SEQUENCE [LARGE SCALE GENOMIC DNA]</scope>
    <source>
        <strain evidence="10">RRmetagenome_bin12</strain>
    </source>
</reference>
<dbReference type="InterPro" id="IPR000572">
    <property type="entry name" value="OxRdtase_Mopterin-bd_dom"/>
</dbReference>
<evidence type="ECO:0000313" key="12">
    <source>
        <dbReference type="Proteomes" id="UP000606991"/>
    </source>
</evidence>
<evidence type="ECO:0000313" key="9">
    <source>
        <dbReference type="EMBL" id="MBJ7596176.1"/>
    </source>
</evidence>
<evidence type="ECO:0000313" key="10">
    <source>
        <dbReference type="EMBL" id="PZR79826.1"/>
    </source>
</evidence>
<dbReference type="EMBL" id="QHBU01000189">
    <property type="protein sequence ID" value="PZR79826.1"/>
    <property type="molecule type" value="Genomic_DNA"/>
</dbReference>
<dbReference type="Gene3D" id="3.90.420.10">
    <property type="entry name" value="Oxidoreductase, molybdopterin-binding domain"/>
    <property type="match status" value="1"/>
</dbReference>
<evidence type="ECO:0000256" key="4">
    <source>
        <dbReference type="ARBA" id="ARBA00022989"/>
    </source>
</evidence>
<sequence length="484" mass="54223">MLFILFLARSGLEVLSACPKFYWNDHCMPGREWLRLTKKTFSAESARPWSSLEEEDSWSPVVALPGRKNLGIGRHWHFMSIQFWILTGAVYIALLFSSGYYRTIVPTSWAIFPNALRAAGDYLQFHLPPAQPGLPFNAAQQLSYFAVVFLLAPLQILTGAAMSPAVIGRFPGYARLFGGRQRARSLHFIGLCLFVAFIAVHTLMVILSGLPELWTVMVLGHRERPPYTDQGLALAIGLAGLFGIVVLNVVATLVSLRYRRSVQRFLGIVVDPFERLLSRVFTSRQGYSWADVSPYFRVNGYPPPDEHYRTLAANGFAEYRLEIAGLVEHPLLLGLEELRALGWTSQIVLHNCIQGWSAVAQWGGVPMAKVLEAVKPKPNARHIAFYAFDDKSVTENEGRSGHFYGTIPLHLALKPQTILALEMNRKPLPVEHGAPVRLRIETQLGFKMVKWVRAIEFVEDYAAIGQGQGGWREDQQYYANAAGI</sequence>
<reference evidence="9 12" key="3">
    <citation type="submission" date="2020-10" db="EMBL/GenBank/DDBJ databases">
        <title>Ca. Dormibacterota MAGs.</title>
        <authorList>
            <person name="Montgomery K."/>
        </authorList>
    </citation>
    <scope>NUCLEOTIDE SEQUENCE [LARGE SCALE GENOMIC DNA]</scope>
    <source>
        <strain evidence="9">SC8812_S17_18</strain>
    </source>
</reference>
<evidence type="ECO:0000259" key="8">
    <source>
        <dbReference type="Pfam" id="PF01292"/>
    </source>
</evidence>
<feature type="domain" description="Cytochrome b561 bacterial/Ni-hydrogenase" evidence="8">
    <location>
        <begin position="65"/>
        <end position="211"/>
    </location>
</feature>
<evidence type="ECO:0000313" key="11">
    <source>
        <dbReference type="Proteomes" id="UP000248724"/>
    </source>
</evidence>
<comment type="caution">
    <text evidence="10">The sequence shown here is derived from an EMBL/GenBank/DDBJ whole genome shotgun (WGS) entry which is preliminary data.</text>
</comment>
<dbReference type="GO" id="GO:0005886">
    <property type="term" value="C:plasma membrane"/>
    <property type="evidence" value="ECO:0007669"/>
    <property type="project" value="UniProtKB-SubCell"/>
</dbReference>
<dbReference type="EMBL" id="JAEKNS010000149">
    <property type="protein sequence ID" value="MBJ7596176.1"/>
    <property type="molecule type" value="Genomic_DNA"/>
</dbReference>
<feature type="transmembrane region" description="Helical" evidence="6">
    <location>
        <begin position="142"/>
        <end position="167"/>
    </location>
</feature>
<dbReference type="Pfam" id="PF00174">
    <property type="entry name" value="Oxidored_molyb"/>
    <property type="match status" value="1"/>
</dbReference>
<keyword evidence="3 6" id="KW-0812">Transmembrane</keyword>
<dbReference type="PANTHER" id="PTHR43032">
    <property type="entry name" value="PROTEIN-METHIONINE-SULFOXIDE REDUCTASE"/>
    <property type="match status" value="1"/>
</dbReference>
<accession>A0A934K4I1</accession>
<gene>
    <name evidence="10" type="ORF">DLM65_09705</name>
    <name evidence="9" type="ORF">JF886_15200</name>
</gene>
<dbReference type="SUPFAM" id="SSF81342">
    <property type="entry name" value="Transmembrane di-heme cytochromes"/>
    <property type="match status" value="1"/>
</dbReference>
<keyword evidence="2" id="KW-1003">Cell membrane</keyword>
<keyword evidence="4 6" id="KW-1133">Transmembrane helix</keyword>
<dbReference type="SUPFAM" id="SSF56524">
    <property type="entry name" value="Oxidoreductase molybdopterin-binding domain"/>
    <property type="match status" value="1"/>
</dbReference>
<evidence type="ECO:0000256" key="5">
    <source>
        <dbReference type="ARBA" id="ARBA00023136"/>
    </source>
</evidence>
<evidence type="ECO:0000256" key="2">
    <source>
        <dbReference type="ARBA" id="ARBA00022475"/>
    </source>
</evidence>
<evidence type="ECO:0000259" key="7">
    <source>
        <dbReference type="Pfam" id="PF00174"/>
    </source>
</evidence>
<dbReference type="GO" id="GO:0022904">
    <property type="term" value="P:respiratory electron transport chain"/>
    <property type="evidence" value="ECO:0007669"/>
    <property type="project" value="InterPro"/>
</dbReference>
<dbReference type="Pfam" id="PF01292">
    <property type="entry name" value="Ni_hydr_CYTB"/>
    <property type="match status" value="1"/>
</dbReference>
<dbReference type="Proteomes" id="UP000606991">
    <property type="component" value="Unassembled WGS sequence"/>
</dbReference>
<name>A0A2W5ZAC7_9BACT</name>
<organism evidence="10 11">
    <name type="scientific">Candidatus Aeolococcus gillhamiae</name>
    <dbReference type="NCBI Taxonomy" id="3127015"/>
    <lineage>
        <taxon>Bacteria</taxon>
        <taxon>Bacillati</taxon>
        <taxon>Candidatus Dormiibacterota</taxon>
        <taxon>Candidatus Dormibacteria</taxon>
        <taxon>Candidatus Aeolococcales</taxon>
        <taxon>Candidatus Aeolococcaceae</taxon>
        <taxon>Candidatus Aeolococcus</taxon>
    </lineage>
</organism>
<feature type="transmembrane region" description="Helical" evidence="6">
    <location>
        <begin position="188"/>
        <end position="211"/>
    </location>
</feature>
<dbReference type="InterPro" id="IPR016174">
    <property type="entry name" value="Di-haem_cyt_TM"/>
</dbReference>
<evidence type="ECO:0000256" key="6">
    <source>
        <dbReference type="SAM" id="Phobius"/>
    </source>
</evidence>
<accession>A0A2W5ZAC7</accession>
<feature type="transmembrane region" description="Helical" evidence="6">
    <location>
        <begin position="231"/>
        <end position="256"/>
    </location>
</feature>
<keyword evidence="5 6" id="KW-0472">Membrane</keyword>
<dbReference type="InterPro" id="IPR011577">
    <property type="entry name" value="Cyt_b561_bac/Ni-Hgenase"/>
</dbReference>
<feature type="transmembrane region" description="Helical" evidence="6">
    <location>
        <begin position="83"/>
        <end position="101"/>
    </location>
</feature>
<comment type="subcellular location">
    <subcellularLocation>
        <location evidence="1">Cell membrane</location>
        <topology evidence="1">Multi-pass membrane protein</topology>
    </subcellularLocation>
</comment>
<dbReference type="Gene3D" id="1.20.950.20">
    <property type="entry name" value="Transmembrane di-heme cytochromes, Chain C"/>
    <property type="match status" value="1"/>
</dbReference>
<dbReference type="InterPro" id="IPR036374">
    <property type="entry name" value="OxRdtase_Mopterin-bd_sf"/>
</dbReference>
<feature type="domain" description="Oxidoreductase molybdopterin-binding" evidence="7">
    <location>
        <begin position="317"/>
        <end position="460"/>
    </location>
</feature>
<proteinExistence type="predicted"/>
<dbReference type="PANTHER" id="PTHR43032:SF2">
    <property type="entry name" value="BLL0505 PROTEIN"/>
    <property type="match status" value="1"/>
</dbReference>
<reference evidence="10" key="2">
    <citation type="submission" date="2018-05" db="EMBL/GenBank/DDBJ databases">
        <authorList>
            <person name="Ferrari B."/>
        </authorList>
    </citation>
    <scope>NUCLEOTIDE SEQUENCE</scope>
    <source>
        <strain evidence="10">RRmetagenome_bin12</strain>
    </source>
</reference>
<protein>
    <submittedName>
        <fullName evidence="9 10">Oxidoreductase</fullName>
    </submittedName>
</protein>
<evidence type="ECO:0000256" key="3">
    <source>
        <dbReference type="ARBA" id="ARBA00022692"/>
    </source>
</evidence>
<dbReference type="Proteomes" id="UP000248724">
    <property type="component" value="Unassembled WGS sequence"/>
</dbReference>
<dbReference type="GO" id="GO:0009055">
    <property type="term" value="F:electron transfer activity"/>
    <property type="evidence" value="ECO:0007669"/>
    <property type="project" value="InterPro"/>
</dbReference>
<evidence type="ECO:0000256" key="1">
    <source>
        <dbReference type="ARBA" id="ARBA00004651"/>
    </source>
</evidence>